<dbReference type="SUPFAM" id="SSF53474">
    <property type="entry name" value="alpha/beta-Hydrolases"/>
    <property type="match status" value="1"/>
</dbReference>
<dbReference type="InterPro" id="IPR000801">
    <property type="entry name" value="Esterase-like"/>
</dbReference>
<dbReference type="Gene3D" id="3.40.50.1820">
    <property type="entry name" value="alpha/beta hydrolase"/>
    <property type="match status" value="1"/>
</dbReference>
<gene>
    <name evidence="4" type="ORF">ACFFJP_14875</name>
</gene>
<dbReference type="InterPro" id="IPR029058">
    <property type="entry name" value="AB_hydrolase_fold"/>
</dbReference>
<evidence type="ECO:0000313" key="4">
    <source>
        <dbReference type="EMBL" id="MFC0049578.1"/>
    </source>
</evidence>
<comment type="caution">
    <text evidence="4">The sequence shown here is derived from an EMBL/GenBank/DDBJ whole genome shotgun (WGS) entry which is preliminary data.</text>
</comment>
<dbReference type="GO" id="GO:0016787">
    <property type="term" value="F:hydrolase activity"/>
    <property type="evidence" value="ECO:0007669"/>
    <property type="project" value="UniProtKB-KW"/>
</dbReference>
<protein>
    <submittedName>
        <fullName evidence="4">Alpha/beta hydrolase</fullName>
    </submittedName>
</protein>
<comment type="similarity">
    <text evidence="1">Belongs to the esterase D family.</text>
</comment>
<feature type="chain" id="PRO_5045415800" evidence="3">
    <location>
        <begin position="31"/>
        <end position="312"/>
    </location>
</feature>
<keyword evidence="2 4" id="KW-0378">Hydrolase</keyword>
<evidence type="ECO:0000256" key="1">
    <source>
        <dbReference type="ARBA" id="ARBA00005622"/>
    </source>
</evidence>
<sequence length="312" mass="34003">MLSCNLSGAKLGQTLRHSLLALMFCNAAVAAEIPPPAVSLTGTAVHELQFQGRSYPLWVDIPPSCQQRKSACPLLLVTDAPYAFPLIRSIRNRVGQQGRNIEDFVLAGLAYPVTETPVASRSRDYTPTNVKARSPLPGEDYGATVYGNAPAFAGFVAKQVLPLLQQQYRIDPTRQIYLGHSYGGLFGAYLILHQPTLFSHYVLSSPSLWFDKKQLLQAAPTLLAAMPKTTRANVWLYSGSFEQPGPTARHYAETDLVGDMQQFALLLQQAKPPGLKVQAKVLADEDHLTVFPPMVTRAMLEILPGAGPYTGG</sequence>
<dbReference type="PANTHER" id="PTHR40841:SF2">
    <property type="entry name" value="SIDEROPHORE-DEGRADING ESTERASE (EUROFUNG)"/>
    <property type="match status" value="1"/>
</dbReference>
<evidence type="ECO:0000313" key="5">
    <source>
        <dbReference type="Proteomes" id="UP001589813"/>
    </source>
</evidence>
<reference evidence="4 5" key="1">
    <citation type="submission" date="2024-09" db="EMBL/GenBank/DDBJ databases">
        <authorList>
            <person name="Sun Q."/>
            <person name="Mori K."/>
        </authorList>
    </citation>
    <scope>NUCLEOTIDE SEQUENCE [LARGE SCALE GENOMIC DNA]</scope>
    <source>
        <strain evidence="4 5">KCTC 23315</strain>
    </source>
</reference>
<name>A0ABV6BFD0_9GAMM</name>
<keyword evidence="5" id="KW-1185">Reference proteome</keyword>
<evidence type="ECO:0000256" key="2">
    <source>
        <dbReference type="ARBA" id="ARBA00022801"/>
    </source>
</evidence>
<organism evidence="4 5">
    <name type="scientific">Rheinheimera tilapiae</name>
    <dbReference type="NCBI Taxonomy" id="875043"/>
    <lineage>
        <taxon>Bacteria</taxon>
        <taxon>Pseudomonadati</taxon>
        <taxon>Pseudomonadota</taxon>
        <taxon>Gammaproteobacteria</taxon>
        <taxon>Chromatiales</taxon>
        <taxon>Chromatiaceae</taxon>
        <taxon>Rheinheimera</taxon>
    </lineage>
</organism>
<dbReference type="PANTHER" id="PTHR40841">
    <property type="entry name" value="SIDEROPHORE TRIACETYLFUSARININE C ESTERASE"/>
    <property type="match status" value="1"/>
</dbReference>
<evidence type="ECO:0000256" key="3">
    <source>
        <dbReference type="SAM" id="SignalP"/>
    </source>
</evidence>
<dbReference type="RefSeq" id="WP_377245683.1">
    <property type="nucleotide sequence ID" value="NZ_JBHLXP010000003.1"/>
</dbReference>
<accession>A0ABV6BFD0</accession>
<dbReference type="EMBL" id="JBHLXP010000003">
    <property type="protein sequence ID" value="MFC0049578.1"/>
    <property type="molecule type" value="Genomic_DNA"/>
</dbReference>
<feature type="signal peptide" evidence="3">
    <location>
        <begin position="1"/>
        <end position="30"/>
    </location>
</feature>
<dbReference type="InterPro" id="IPR052558">
    <property type="entry name" value="Siderophore_Hydrolase_D"/>
</dbReference>
<dbReference type="Pfam" id="PF00756">
    <property type="entry name" value="Esterase"/>
    <property type="match status" value="1"/>
</dbReference>
<keyword evidence="3" id="KW-0732">Signal</keyword>
<proteinExistence type="inferred from homology"/>
<dbReference type="Proteomes" id="UP001589813">
    <property type="component" value="Unassembled WGS sequence"/>
</dbReference>